<keyword evidence="3" id="KW-1185">Reference proteome</keyword>
<dbReference type="EMBL" id="MCFL01000066">
    <property type="protein sequence ID" value="ORZ31125.1"/>
    <property type="molecule type" value="Genomic_DNA"/>
</dbReference>
<proteinExistence type="predicted"/>
<reference evidence="2 3" key="1">
    <citation type="submission" date="2016-07" db="EMBL/GenBank/DDBJ databases">
        <title>Pervasive Adenine N6-methylation of Active Genes in Fungi.</title>
        <authorList>
            <consortium name="DOE Joint Genome Institute"/>
            <person name="Mondo S.J."/>
            <person name="Dannebaum R.O."/>
            <person name="Kuo R.C."/>
            <person name="Labutti K."/>
            <person name="Haridas S."/>
            <person name="Kuo A."/>
            <person name="Salamov A."/>
            <person name="Ahrendt S.R."/>
            <person name="Lipzen A."/>
            <person name="Sullivan W."/>
            <person name="Andreopoulos W.B."/>
            <person name="Clum A."/>
            <person name="Lindquist E."/>
            <person name="Daum C."/>
            <person name="Ramamoorthy G.K."/>
            <person name="Gryganskyi A."/>
            <person name="Culley D."/>
            <person name="Magnuson J.K."/>
            <person name="James T.Y."/>
            <person name="O'Malley M.A."/>
            <person name="Stajich J.E."/>
            <person name="Spatafora J.W."/>
            <person name="Visel A."/>
            <person name="Grigoriev I.V."/>
        </authorList>
    </citation>
    <scope>NUCLEOTIDE SEQUENCE [LARGE SCALE GENOMIC DNA]</scope>
    <source>
        <strain evidence="2 3">PL171</strain>
    </source>
</reference>
<dbReference type="STRING" id="765915.A0A1Y2H9D5"/>
<feature type="region of interest" description="Disordered" evidence="1">
    <location>
        <begin position="1"/>
        <end position="148"/>
    </location>
</feature>
<dbReference type="Proteomes" id="UP000193411">
    <property type="component" value="Unassembled WGS sequence"/>
</dbReference>
<sequence>MHHHPHPGAPVGSPRPPVAVHASGPQQQPLRKMPSAGHLPPPPPMTAAGAPPVPMHYQQQQQQQQQMPPPRQRNRSISRDPNAPPTRSNSGPHPGMMPSPSSEFAGYVYPTPPAGDPFAAPGAGQQGAYQQGPPQHPHYPPPPLPADAYGAAASAQVVARRLSQLRIIGPGRPGIKRKAGRRHWRPLSRSTLAAAQGPLGMRRGSMRSLSSLSGEGQGAYGEGQGVCVCF</sequence>
<feature type="compositionally biased region" description="Pro residues" evidence="1">
    <location>
        <begin position="134"/>
        <end position="145"/>
    </location>
</feature>
<evidence type="ECO:0000313" key="2">
    <source>
        <dbReference type="EMBL" id="ORZ31125.1"/>
    </source>
</evidence>
<gene>
    <name evidence="2" type="ORF">BCR44DRAFT_1278023</name>
</gene>
<evidence type="ECO:0000313" key="3">
    <source>
        <dbReference type="Proteomes" id="UP000193411"/>
    </source>
</evidence>
<accession>A0A1Y2H9D5</accession>
<protein>
    <submittedName>
        <fullName evidence="2">Uncharacterized protein</fullName>
    </submittedName>
</protein>
<dbReference type="AlphaFoldDB" id="A0A1Y2H9D5"/>
<feature type="compositionally biased region" description="Low complexity" evidence="1">
    <location>
        <begin position="90"/>
        <end position="102"/>
    </location>
</feature>
<name>A0A1Y2H9D5_9FUNG</name>
<comment type="caution">
    <text evidence="2">The sequence shown here is derived from an EMBL/GenBank/DDBJ whole genome shotgun (WGS) entry which is preliminary data.</text>
</comment>
<evidence type="ECO:0000256" key="1">
    <source>
        <dbReference type="SAM" id="MobiDB-lite"/>
    </source>
</evidence>
<feature type="compositionally biased region" description="Low complexity" evidence="1">
    <location>
        <begin position="116"/>
        <end position="133"/>
    </location>
</feature>
<organism evidence="2 3">
    <name type="scientific">Catenaria anguillulae PL171</name>
    <dbReference type="NCBI Taxonomy" id="765915"/>
    <lineage>
        <taxon>Eukaryota</taxon>
        <taxon>Fungi</taxon>
        <taxon>Fungi incertae sedis</taxon>
        <taxon>Blastocladiomycota</taxon>
        <taxon>Blastocladiomycetes</taxon>
        <taxon>Blastocladiales</taxon>
        <taxon>Catenariaceae</taxon>
        <taxon>Catenaria</taxon>
    </lineage>
</organism>